<dbReference type="GO" id="GO:0019432">
    <property type="term" value="P:triglyceride biosynthetic process"/>
    <property type="evidence" value="ECO:0007669"/>
    <property type="project" value="TreeGrafter"/>
</dbReference>
<dbReference type="PANTHER" id="PTHR31650">
    <property type="entry name" value="O-ACYLTRANSFERASE (WSD1-LIKE) FAMILY PROTEIN"/>
    <property type="match status" value="1"/>
</dbReference>
<evidence type="ECO:0000313" key="3">
    <source>
        <dbReference type="Proteomes" id="UP000708208"/>
    </source>
</evidence>
<dbReference type="EMBL" id="CAJVCH010016592">
    <property type="protein sequence ID" value="CAG7681518.1"/>
    <property type="molecule type" value="Genomic_DNA"/>
</dbReference>
<keyword evidence="3" id="KW-1185">Reference proteome</keyword>
<comment type="caution">
    <text evidence="2">The sequence shown here is derived from an EMBL/GenBank/DDBJ whole genome shotgun (WGS) entry which is preliminary data.</text>
</comment>
<evidence type="ECO:0000256" key="1">
    <source>
        <dbReference type="SAM" id="Phobius"/>
    </source>
</evidence>
<keyword evidence="1" id="KW-1133">Transmembrane helix</keyword>
<evidence type="ECO:0000313" key="2">
    <source>
        <dbReference type="EMBL" id="CAG7681518.1"/>
    </source>
</evidence>
<feature type="transmembrane region" description="Helical" evidence="1">
    <location>
        <begin position="15"/>
        <end position="45"/>
    </location>
</feature>
<proteinExistence type="predicted"/>
<keyword evidence="1" id="KW-0472">Membrane</keyword>
<reference evidence="2" key="1">
    <citation type="submission" date="2021-06" db="EMBL/GenBank/DDBJ databases">
        <authorList>
            <person name="Hodson N. C."/>
            <person name="Mongue J. A."/>
            <person name="Jaron S. K."/>
        </authorList>
    </citation>
    <scope>NUCLEOTIDE SEQUENCE</scope>
</reference>
<dbReference type="InterPro" id="IPR045034">
    <property type="entry name" value="O-acyltransferase_WSD1-like"/>
</dbReference>
<accession>A0A8J2JQU8</accession>
<feature type="transmembrane region" description="Helical" evidence="1">
    <location>
        <begin position="109"/>
        <end position="126"/>
    </location>
</feature>
<sequence length="494" mass="56188">MKQSSLFTSLWFTPIPIAISMLVYMVLAPIYSSFLIYRAIVILIWKLKRPDLDSIVSGYDTIFTSRKPGLASSDIVLCLVVDGEISATRIQEMFQDRVAHLRDSTGELIFWRLFQNFTTFFGYLFWKCDTEFRLENHIRNYDYDTTSKIPKPSDDKTVQETLAELTVAPWNPNRSPWELLVVSNYNGAQTLLICRVDHFLCDVYSLMGLFRVLFQSPFSTPTLKRNKRNLSTWDKLRAILTLPYEMTTVLPILLAGRALAPYDPSVKPFCHLSQNVSISTIKAIKKKYNVEFATIMHSAMNGAIHQALDLVGEKVPRDIDVGTVSPLPNHPEGLCNHWISFMDVHPCGCSTSVERLYRTERVIKRYETSIFSLAFVYGLRLATKLPVKIIRTLLEITYARSPSIFFSSFPTSTSREFVDGMEVVDAFASACVTTGIGMSAISWGVNNRLRMSFWACENIFNSSVPPAPETLSNFFTEDIEKLHGLENFEDKKEA</sequence>
<dbReference type="AlphaFoldDB" id="A0A8J2JQU8"/>
<keyword evidence="1" id="KW-0812">Transmembrane</keyword>
<name>A0A8J2JQU8_9HEXA</name>
<dbReference type="PANTHER" id="PTHR31650:SF1">
    <property type="entry name" value="WAX ESTER SYNTHASE_DIACYLGLYCEROL ACYLTRANSFERASE 4-RELATED"/>
    <property type="match status" value="1"/>
</dbReference>
<dbReference type="OrthoDB" id="619536at2759"/>
<gene>
    <name evidence="2" type="ORF">AFUS01_LOCUS2834</name>
</gene>
<evidence type="ECO:0008006" key="4">
    <source>
        <dbReference type="Google" id="ProtNLM"/>
    </source>
</evidence>
<protein>
    <recommendedName>
        <fullName evidence="4">Diacylglycerol O-acyltransferase</fullName>
    </recommendedName>
</protein>
<dbReference type="GO" id="GO:0005886">
    <property type="term" value="C:plasma membrane"/>
    <property type="evidence" value="ECO:0007669"/>
    <property type="project" value="TreeGrafter"/>
</dbReference>
<dbReference type="GO" id="GO:0008374">
    <property type="term" value="F:O-acyltransferase activity"/>
    <property type="evidence" value="ECO:0007669"/>
    <property type="project" value="InterPro"/>
</dbReference>
<dbReference type="Proteomes" id="UP000708208">
    <property type="component" value="Unassembled WGS sequence"/>
</dbReference>
<organism evidence="2 3">
    <name type="scientific">Allacma fusca</name>
    <dbReference type="NCBI Taxonomy" id="39272"/>
    <lineage>
        <taxon>Eukaryota</taxon>
        <taxon>Metazoa</taxon>
        <taxon>Ecdysozoa</taxon>
        <taxon>Arthropoda</taxon>
        <taxon>Hexapoda</taxon>
        <taxon>Collembola</taxon>
        <taxon>Symphypleona</taxon>
        <taxon>Sminthuridae</taxon>
        <taxon>Allacma</taxon>
    </lineage>
</organism>